<sequence length="61" mass="6841">MSGKRQLEHHSQPTSNFLTRFVRSELLAPEKRAGNINIAISLTVFASAIVFLRNFGEQLVV</sequence>
<keyword evidence="1" id="KW-0812">Transmembrane</keyword>
<organism evidence="2 3">
    <name type="scientific">Jimgerdemannia flammicorona</name>
    <dbReference type="NCBI Taxonomy" id="994334"/>
    <lineage>
        <taxon>Eukaryota</taxon>
        <taxon>Fungi</taxon>
        <taxon>Fungi incertae sedis</taxon>
        <taxon>Mucoromycota</taxon>
        <taxon>Mucoromycotina</taxon>
        <taxon>Endogonomycetes</taxon>
        <taxon>Endogonales</taxon>
        <taxon>Endogonaceae</taxon>
        <taxon>Jimgerdemannia</taxon>
    </lineage>
</organism>
<accession>A0A433D9Y7</accession>
<name>A0A433D9Y7_9FUNG</name>
<dbReference type="EMBL" id="RBNI01004242">
    <property type="protein sequence ID" value="RUP47669.1"/>
    <property type="molecule type" value="Genomic_DNA"/>
</dbReference>
<proteinExistence type="predicted"/>
<dbReference type="AlphaFoldDB" id="A0A433D9Y7"/>
<keyword evidence="1" id="KW-0472">Membrane</keyword>
<evidence type="ECO:0000313" key="2">
    <source>
        <dbReference type="EMBL" id="RUP47669.1"/>
    </source>
</evidence>
<reference evidence="2 3" key="1">
    <citation type="journal article" date="2018" name="New Phytol.">
        <title>Phylogenomics of Endogonaceae and evolution of mycorrhizas within Mucoromycota.</title>
        <authorList>
            <person name="Chang Y."/>
            <person name="Desiro A."/>
            <person name="Na H."/>
            <person name="Sandor L."/>
            <person name="Lipzen A."/>
            <person name="Clum A."/>
            <person name="Barry K."/>
            <person name="Grigoriev I.V."/>
            <person name="Martin F.M."/>
            <person name="Stajich J.E."/>
            <person name="Smith M.E."/>
            <person name="Bonito G."/>
            <person name="Spatafora J.W."/>
        </authorList>
    </citation>
    <scope>NUCLEOTIDE SEQUENCE [LARGE SCALE GENOMIC DNA]</scope>
    <source>
        <strain evidence="2 3">GMNB39</strain>
    </source>
</reference>
<feature type="transmembrane region" description="Helical" evidence="1">
    <location>
        <begin position="33"/>
        <end position="52"/>
    </location>
</feature>
<evidence type="ECO:0000256" key="1">
    <source>
        <dbReference type="SAM" id="Phobius"/>
    </source>
</evidence>
<keyword evidence="1" id="KW-1133">Transmembrane helix</keyword>
<evidence type="ECO:0000313" key="3">
    <source>
        <dbReference type="Proteomes" id="UP000268093"/>
    </source>
</evidence>
<dbReference type="Proteomes" id="UP000268093">
    <property type="component" value="Unassembled WGS sequence"/>
</dbReference>
<gene>
    <name evidence="2" type="ORF">BC936DRAFT_145470</name>
</gene>
<dbReference type="OrthoDB" id="5514856at2759"/>
<comment type="caution">
    <text evidence="2">The sequence shown here is derived from an EMBL/GenBank/DDBJ whole genome shotgun (WGS) entry which is preliminary data.</text>
</comment>
<keyword evidence="3" id="KW-1185">Reference proteome</keyword>
<protein>
    <submittedName>
        <fullName evidence="2">Uncharacterized protein</fullName>
    </submittedName>
</protein>